<feature type="transmembrane region" description="Helical" evidence="1">
    <location>
        <begin position="160"/>
        <end position="178"/>
    </location>
</feature>
<evidence type="ECO:0000256" key="1">
    <source>
        <dbReference type="SAM" id="Phobius"/>
    </source>
</evidence>
<keyword evidence="1" id="KW-0812">Transmembrane</keyword>
<feature type="transmembrane region" description="Helical" evidence="1">
    <location>
        <begin position="395"/>
        <end position="415"/>
    </location>
</feature>
<feature type="transmembrane region" description="Helical" evidence="1">
    <location>
        <begin position="222"/>
        <end position="243"/>
    </location>
</feature>
<sequence>MLMTNIHKFLTTPIVDEKSCKGVIFWFSLSMTFATIYAFMTLKKAFASSLSIQDDARQHIFWMQRFFYPDLFPNDLIANYFQSVAPAGYTLLYKSAAIIGINPFIFAKIIPFILGLICTYYIFQICLEILPVPMAGFIAALVMNQAIWMKDDVASATPRAFVYPFFLAFLYYLLQGSLVRMGIAIALVGLFYPQYVFIASGILIFQLIYWKNGRFQLSSEKRTFLFCGVGLSTAFFVLLPYALSSSEFGPAISREAAMELREFYPNGRSTFFHVHPKDFWLTGKRSGMFPKSLFTPATQCAGLVLPFLLAFKSAFPLIRNITNRIWLLVHLLLSSLAMFFIAHALLFRLHLPSRYTGLSFRIIIALATAIALTLIIDALFNWAENTQKSPVKIQGIISLILTSLIMASLVLYPAFVKGFPLVKYKVGRATDLYEFFQEQPEDILIASLEEEANLLPTFAQRSILLGREYAIPYQVGYYSQFRQRTIDLILAQYSSDLMDVKNFIQKYGVDFWMLHRGSFTPEYVEDNSWLMQYESAQDAVTFLQLGYISALATTIPICTVFRNDSLFVLDANCILGKGVGSRE</sequence>
<dbReference type="AlphaFoldDB" id="A0A3N6PH31"/>
<dbReference type="Proteomes" id="UP000269154">
    <property type="component" value="Unassembled WGS sequence"/>
</dbReference>
<evidence type="ECO:0000313" key="2">
    <source>
        <dbReference type="EMBL" id="RQH49062.1"/>
    </source>
</evidence>
<keyword evidence="1" id="KW-0472">Membrane</keyword>
<comment type="caution">
    <text evidence="2">The sequence shown here is derived from an EMBL/GenBank/DDBJ whole genome shotgun (WGS) entry which is preliminary data.</text>
</comment>
<feature type="transmembrane region" description="Helical" evidence="1">
    <location>
        <begin position="358"/>
        <end position="383"/>
    </location>
</feature>
<protein>
    <recommendedName>
        <fullName evidence="4">Glycosyltransferase RgtA/B/C/D-like domain-containing protein</fullName>
    </recommendedName>
</protein>
<organism evidence="2 3">
    <name type="scientific">Okeania hirsuta</name>
    <dbReference type="NCBI Taxonomy" id="1458930"/>
    <lineage>
        <taxon>Bacteria</taxon>
        <taxon>Bacillati</taxon>
        <taxon>Cyanobacteriota</taxon>
        <taxon>Cyanophyceae</taxon>
        <taxon>Oscillatoriophycideae</taxon>
        <taxon>Oscillatoriales</taxon>
        <taxon>Microcoleaceae</taxon>
        <taxon>Okeania</taxon>
    </lineage>
</organism>
<feature type="transmembrane region" description="Helical" evidence="1">
    <location>
        <begin position="129"/>
        <end position="148"/>
    </location>
</feature>
<accession>A0A3N6PH31</accession>
<feature type="transmembrane region" description="Helical" evidence="1">
    <location>
        <begin position="104"/>
        <end position="123"/>
    </location>
</feature>
<feature type="transmembrane region" description="Helical" evidence="1">
    <location>
        <begin position="325"/>
        <end position="346"/>
    </location>
</feature>
<name>A0A3N6PH31_9CYAN</name>
<dbReference type="RefSeq" id="WP_124154436.1">
    <property type="nucleotide sequence ID" value="NZ_CAWOLW010000201.1"/>
</dbReference>
<reference evidence="2 3" key="1">
    <citation type="journal article" date="2018" name="ACS Chem. Biol.">
        <title>Ketoreductase domain dysfunction expands chemodiversity: malyngamide biosynthesis in the cyanobacterium Okeania hirsuta.</title>
        <authorList>
            <person name="Moss N.A."/>
            <person name="Leao T."/>
            <person name="Rankin M."/>
            <person name="McCullough T.M."/>
            <person name="Qu P."/>
            <person name="Korobeynikov A."/>
            <person name="Smith J.L."/>
            <person name="Gerwick L."/>
            <person name="Gerwick W.H."/>
        </authorList>
    </citation>
    <scope>NUCLEOTIDE SEQUENCE [LARGE SCALE GENOMIC DNA]</scope>
    <source>
        <strain evidence="2 3">PAB10Feb10-1</strain>
    </source>
</reference>
<evidence type="ECO:0008006" key="4">
    <source>
        <dbReference type="Google" id="ProtNLM"/>
    </source>
</evidence>
<dbReference type="EMBL" id="RCBY01000028">
    <property type="protein sequence ID" value="RQH49062.1"/>
    <property type="molecule type" value="Genomic_DNA"/>
</dbReference>
<feature type="transmembrane region" description="Helical" evidence="1">
    <location>
        <begin position="23"/>
        <end position="42"/>
    </location>
</feature>
<evidence type="ECO:0000313" key="3">
    <source>
        <dbReference type="Proteomes" id="UP000269154"/>
    </source>
</evidence>
<feature type="transmembrane region" description="Helical" evidence="1">
    <location>
        <begin position="184"/>
        <end position="210"/>
    </location>
</feature>
<dbReference type="OrthoDB" id="5443342at2"/>
<feature type="transmembrane region" description="Helical" evidence="1">
    <location>
        <begin position="293"/>
        <end position="313"/>
    </location>
</feature>
<proteinExistence type="predicted"/>
<keyword evidence="1" id="KW-1133">Transmembrane helix</keyword>
<keyword evidence="3" id="KW-1185">Reference proteome</keyword>
<gene>
    <name evidence="2" type="ORF">D5R40_07535</name>
</gene>